<keyword evidence="1" id="KW-0732">Signal</keyword>
<proteinExistence type="predicted"/>
<feature type="chain" id="PRO_5045841918" evidence="1">
    <location>
        <begin position="27"/>
        <end position="415"/>
    </location>
</feature>
<organism evidence="2 3">
    <name type="scientific">Rhodocytophaga aerolata</name>
    <dbReference type="NCBI Taxonomy" id="455078"/>
    <lineage>
        <taxon>Bacteria</taxon>
        <taxon>Pseudomonadati</taxon>
        <taxon>Bacteroidota</taxon>
        <taxon>Cytophagia</taxon>
        <taxon>Cytophagales</taxon>
        <taxon>Rhodocytophagaceae</taxon>
        <taxon>Rhodocytophaga</taxon>
    </lineage>
</organism>
<evidence type="ECO:0000256" key="1">
    <source>
        <dbReference type="SAM" id="SignalP"/>
    </source>
</evidence>
<evidence type="ECO:0000313" key="3">
    <source>
        <dbReference type="Proteomes" id="UP001168528"/>
    </source>
</evidence>
<reference evidence="2" key="1">
    <citation type="submission" date="2023-07" db="EMBL/GenBank/DDBJ databases">
        <title>The genome sequence of Rhodocytophaga aerolata KACC 12507.</title>
        <authorList>
            <person name="Zhang X."/>
        </authorList>
    </citation>
    <scope>NUCLEOTIDE SEQUENCE</scope>
    <source>
        <strain evidence="2">KACC 12507</strain>
    </source>
</reference>
<feature type="signal peptide" evidence="1">
    <location>
        <begin position="1"/>
        <end position="26"/>
    </location>
</feature>
<name>A0ABT8RCH7_9BACT</name>
<comment type="caution">
    <text evidence="2">The sequence shown here is derived from an EMBL/GenBank/DDBJ whole genome shotgun (WGS) entry which is preliminary data.</text>
</comment>
<accession>A0ABT8RCH7</accession>
<gene>
    <name evidence="2" type="ORF">Q0590_19170</name>
</gene>
<dbReference type="PROSITE" id="PS51257">
    <property type="entry name" value="PROKAR_LIPOPROTEIN"/>
    <property type="match status" value="1"/>
</dbReference>
<sequence length="415" mass="47020">MKQTYQIYSFSFLVLGSLFSCTPEQAKDTATSSTADNAPASIASAQAYKEGNDYVLFERVRIVDRTAFSQPAEAYSLLLPKGWKQESKIIWNLPGSDCAGTFRALEATSADNQYRFQVLPDVLFTWNSNPELMQFYQNNKSSSPYCTIGQPIHAEHYLRNIFGPEELGNPQIVKVESNPLVVEEMEQSNERARRELMQYGSANIAFDQSAINATVRWPDGKEGMVVLGVSILENTIPNIYTGTTSKSYTTQVTKRMVYTYPAEEAKQALSQFSVIMGSFRTNPSWNETVNNFWANVRQQKQIEHIGKLQLMDAQTKAIGEATIRKGEARLKEMDMDLRSWEQRQSAQDRMHTSFVKTIREVENYQDETGTMELASGYNHAWSRGDGSTFIMSDNASFNPGTVFQDQAWKEMKKVE</sequence>
<keyword evidence="3" id="KW-1185">Reference proteome</keyword>
<dbReference type="Proteomes" id="UP001168528">
    <property type="component" value="Unassembled WGS sequence"/>
</dbReference>
<dbReference type="RefSeq" id="WP_302039205.1">
    <property type="nucleotide sequence ID" value="NZ_JAUKPO010000011.1"/>
</dbReference>
<dbReference type="EMBL" id="JAUKPO010000011">
    <property type="protein sequence ID" value="MDO1448405.1"/>
    <property type="molecule type" value="Genomic_DNA"/>
</dbReference>
<evidence type="ECO:0000313" key="2">
    <source>
        <dbReference type="EMBL" id="MDO1448405.1"/>
    </source>
</evidence>
<protein>
    <submittedName>
        <fullName evidence="2">Uncharacterized protein</fullName>
    </submittedName>
</protein>